<dbReference type="InterPro" id="IPR010432">
    <property type="entry name" value="RDD"/>
</dbReference>
<feature type="transmembrane region" description="Helical" evidence="5">
    <location>
        <begin position="21"/>
        <end position="38"/>
    </location>
</feature>
<evidence type="ECO:0000259" key="6">
    <source>
        <dbReference type="Pfam" id="PF06271"/>
    </source>
</evidence>
<gene>
    <name evidence="7" type="ORF">GCM10010145_20990</name>
</gene>
<organism evidence="7 8">
    <name type="scientific">Streptomyces ruber</name>
    <dbReference type="NCBI Taxonomy" id="83378"/>
    <lineage>
        <taxon>Bacteria</taxon>
        <taxon>Bacillati</taxon>
        <taxon>Actinomycetota</taxon>
        <taxon>Actinomycetes</taxon>
        <taxon>Kitasatosporales</taxon>
        <taxon>Streptomycetaceae</taxon>
        <taxon>Streptomyces</taxon>
    </lineage>
</organism>
<evidence type="ECO:0000313" key="8">
    <source>
        <dbReference type="Proteomes" id="UP000620156"/>
    </source>
</evidence>
<dbReference type="Proteomes" id="UP000620156">
    <property type="component" value="Unassembled WGS sequence"/>
</dbReference>
<dbReference type="GO" id="GO:0016020">
    <property type="term" value="C:membrane"/>
    <property type="evidence" value="ECO:0007669"/>
    <property type="project" value="UniProtKB-SubCell"/>
</dbReference>
<evidence type="ECO:0000256" key="1">
    <source>
        <dbReference type="ARBA" id="ARBA00004141"/>
    </source>
</evidence>
<keyword evidence="2 5" id="KW-0812">Transmembrane</keyword>
<comment type="subcellular location">
    <subcellularLocation>
        <location evidence="1">Membrane</location>
        <topology evidence="1">Multi-pass membrane protein</topology>
    </subcellularLocation>
</comment>
<reference evidence="7" key="2">
    <citation type="submission" date="2020-09" db="EMBL/GenBank/DDBJ databases">
        <authorList>
            <person name="Sun Q."/>
            <person name="Ohkuma M."/>
        </authorList>
    </citation>
    <scope>NUCLEOTIDE SEQUENCE</scope>
    <source>
        <strain evidence="7">JCM 3131</strain>
    </source>
</reference>
<keyword evidence="4 5" id="KW-0472">Membrane</keyword>
<sequence length="158" mass="16919">MTSPVLQGRPAGVVSRAAAGFVDLLVVLCAVFAVHFGYAAGRYLLLGPPFALPRPAGWFTLVLGYVTAVSYLAAGWLVGGRTVGDQLLGLRVLSRSRGRFTVAAAVLRAVLCVFLPWGLLWIPVDRRGASVQDLVVNSAVVHDWYGRSRGRAAEVTER</sequence>
<protein>
    <recommendedName>
        <fullName evidence="6">RDD domain-containing protein</fullName>
    </recommendedName>
</protein>
<comment type="caution">
    <text evidence="7">The sequence shown here is derived from an EMBL/GenBank/DDBJ whole genome shotgun (WGS) entry which is preliminary data.</text>
</comment>
<dbReference type="AlphaFoldDB" id="A0A918BA17"/>
<feature type="domain" description="RDD" evidence="6">
    <location>
        <begin position="11"/>
        <end position="133"/>
    </location>
</feature>
<evidence type="ECO:0000256" key="4">
    <source>
        <dbReference type="ARBA" id="ARBA00023136"/>
    </source>
</evidence>
<feature type="transmembrane region" description="Helical" evidence="5">
    <location>
        <begin position="58"/>
        <end position="79"/>
    </location>
</feature>
<keyword evidence="8" id="KW-1185">Reference proteome</keyword>
<name>A0A918BA17_9ACTN</name>
<dbReference type="Pfam" id="PF06271">
    <property type="entry name" value="RDD"/>
    <property type="match status" value="1"/>
</dbReference>
<evidence type="ECO:0000256" key="3">
    <source>
        <dbReference type="ARBA" id="ARBA00022989"/>
    </source>
</evidence>
<keyword evidence="3 5" id="KW-1133">Transmembrane helix</keyword>
<proteinExistence type="predicted"/>
<feature type="transmembrane region" description="Helical" evidence="5">
    <location>
        <begin position="100"/>
        <end position="122"/>
    </location>
</feature>
<dbReference type="EMBL" id="BMQK01000003">
    <property type="protein sequence ID" value="GGQ51507.1"/>
    <property type="molecule type" value="Genomic_DNA"/>
</dbReference>
<evidence type="ECO:0000313" key="7">
    <source>
        <dbReference type="EMBL" id="GGQ51507.1"/>
    </source>
</evidence>
<accession>A0A918BA17</accession>
<evidence type="ECO:0000256" key="5">
    <source>
        <dbReference type="SAM" id="Phobius"/>
    </source>
</evidence>
<reference evidence="7" key="1">
    <citation type="journal article" date="2014" name="Int. J. Syst. Evol. Microbiol.">
        <title>Complete genome sequence of Corynebacterium casei LMG S-19264T (=DSM 44701T), isolated from a smear-ripened cheese.</title>
        <authorList>
            <consortium name="US DOE Joint Genome Institute (JGI-PGF)"/>
            <person name="Walter F."/>
            <person name="Albersmeier A."/>
            <person name="Kalinowski J."/>
            <person name="Ruckert C."/>
        </authorList>
    </citation>
    <scope>NUCLEOTIDE SEQUENCE</scope>
    <source>
        <strain evidence="7">JCM 3131</strain>
    </source>
</reference>
<dbReference type="RefSeq" id="WP_189216418.1">
    <property type="nucleotide sequence ID" value="NZ_BMQK01000003.1"/>
</dbReference>
<evidence type="ECO:0000256" key="2">
    <source>
        <dbReference type="ARBA" id="ARBA00022692"/>
    </source>
</evidence>